<dbReference type="EMBL" id="BDIP01000288">
    <property type="protein sequence ID" value="GIQ81017.1"/>
    <property type="molecule type" value="Genomic_DNA"/>
</dbReference>
<dbReference type="Proteomes" id="UP000265618">
    <property type="component" value="Unassembled WGS sequence"/>
</dbReference>
<evidence type="ECO:0000256" key="1">
    <source>
        <dbReference type="SAM" id="MobiDB-lite"/>
    </source>
</evidence>
<evidence type="ECO:0000313" key="2">
    <source>
        <dbReference type="EMBL" id="GIQ81017.1"/>
    </source>
</evidence>
<dbReference type="SUPFAM" id="SSF54928">
    <property type="entry name" value="RNA-binding domain, RBD"/>
    <property type="match status" value="1"/>
</dbReference>
<reference evidence="2 3" key="1">
    <citation type="journal article" date="2018" name="PLoS ONE">
        <title>The draft genome of Kipferlia bialata reveals reductive genome evolution in fornicate parasites.</title>
        <authorList>
            <person name="Tanifuji G."/>
            <person name="Takabayashi S."/>
            <person name="Kume K."/>
            <person name="Takagi M."/>
            <person name="Nakayama T."/>
            <person name="Kamikawa R."/>
            <person name="Inagaki Y."/>
            <person name="Hashimoto T."/>
        </authorList>
    </citation>
    <scope>NUCLEOTIDE SEQUENCE [LARGE SCALE GENOMIC DNA]</scope>
    <source>
        <strain evidence="2">NY0173</strain>
    </source>
</reference>
<accession>A0A9K3CQN0</accession>
<dbReference type="CDD" id="cd00590">
    <property type="entry name" value="RRM_SF"/>
    <property type="match status" value="1"/>
</dbReference>
<organism evidence="2 3">
    <name type="scientific">Kipferlia bialata</name>
    <dbReference type="NCBI Taxonomy" id="797122"/>
    <lineage>
        <taxon>Eukaryota</taxon>
        <taxon>Metamonada</taxon>
        <taxon>Carpediemonas-like organisms</taxon>
        <taxon>Kipferlia</taxon>
    </lineage>
</organism>
<evidence type="ECO:0000313" key="3">
    <source>
        <dbReference type="Proteomes" id="UP000265618"/>
    </source>
</evidence>
<dbReference type="AlphaFoldDB" id="A0A9K3CQN0"/>
<name>A0A9K3CQN0_9EUKA</name>
<protein>
    <submittedName>
        <fullName evidence="2">Uncharacterized protein</fullName>
    </submittedName>
</protein>
<feature type="region of interest" description="Disordered" evidence="1">
    <location>
        <begin position="508"/>
        <end position="582"/>
    </location>
</feature>
<sequence>MVRQFISSVAERREIVVSTSKCVSTGQTTATVQFATSSLAKMAVSILHGKPLGGRIVSVKRQGKTQINLAESVASLLTDSAGGIASLPPNPTGRQLMAHEVDTLYGQGYVVSNVASGDEYQLDRPLDKSNSAFLTNLFDVMGGFAAGVVAAFLESDYYTAGDVVFSPNPNASKKYKDDLEGLKTPCDVLSNPSFDMVKHLYSFNDGIKKYIRDHCHQTQGHVKAFNEGLSSVVAVRNLLYHAAATKANSDGEGQGEEVRPFHKVFEAMECFSTALKQLSGTEDPALSTVVRRSLIASEGLKRDFEHSRIVRRMASDFGRVESNADVKDLSLTLLETLTRKIKAGGDGADELGRLVMGTIGSQVSTSIRAPGLDMALRALQPDNKAQRITELTTALKGTPGLRFEFYAVALFRAAHCTSQTCIQYPQTLAATVVDVVESLTSVPHADPLAEFNSCLKDRKDYHRSLYGRVVGHPRREGLRTFMAGVVTLLDDKNKALLAKFEKDDNSASKRVQGVTRRAESKVRGGRVPRSGSTVRRGRAQSTVRGGRGGDRAQSTVRGRERADRAQSRIPQRGRGMRFDLAD</sequence>
<keyword evidence="3" id="KW-1185">Reference proteome</keyword>
<feature type="compositionally biased region" description="Basic and acidic residues" evidence="1">
    <location>
        <begin position="557"/>
        <end position="566"/>
    </location>
</feature>
<proteinExistence type="predicted"/>
<dbReference type="GO" id="GO:0003676">
    <property type="term" value="F:nucleic acid binding"/>
    <property type="evidence" value="ECO:0007669"/>
    <property type="project" value="InterPro"/>
</dbReference>
<comment type="caution">
    <text evidence="2">The sequence shown here is derived from an EMBL/GenBank/DDBJ whole genome shotgun (WGS) entry which is preliminary data.</text>
</comment>
<gene>
    <name evidence="2" type="ORF">KIPB_001909</name>
</gene>
<dbReference type="InterPro" id="IPR035979">
    <property type="entry name" value="RBD_domain_sf"/>
</dbReference>